<dbReference type="Proteomes" id="UP000199400">
    <property type="component" value="Unassembled WGS sequence"/>
</dbReference>
<evidence type="ECO:0000313" key="2">
    <source>
        <dbReference type="EMBL" id="SFF33412.1"/>
    </source>
</evidence>
<evidence type="ECO:0000256" key="1">
    <source>
        <dbReference type="SAM" id="Coils"/>
    </source>
</evidence>
<organism evidence="2 3">
    <name type="scientific">Nannocystis exedens</name>
    <dbReference type="NCBI Taxonomy" id="54"/>
    <lineage>
        <taxon>Bacteria</taxon>
        <taxon>Pseudomonadati</taxon>
        <taxon>Myxococcota</taxon>
        <taxon>Polyangia</taxon>
        <taxon>Nannocystales</taxon>
        <taxon>Nannocystaceae</taxon>
        <taxon>Nannocystis</taxon>
    </lineage>
</organism>
<reference evidence="3" key="1">
    <citation type="submission" date="2016-10" db="EMBL/GenBank/DDBJ databases">
        <authorList>
            <person name="Varghese N."/>
            <person name="Submissions S."/>
        </authorList>
    </citation>
    <scope>NUCLEOTIDE SEQUENCE [LARGE SCALE GENOMIC DNA]</scope>
    <source>
        <strain evidence="3">ATCC 25963</strain>
    </source>
</reference>
<evidence type="ECO:0000313" key="3">
    <source>
        <dbReference type="Proteomes" id="UP000199400"/>
    </source>
</evidence>
<sequence length="242" mass="27087">MAKSISGDDIEVRHTLAIYRNIPRPLRAGRPTKEPPRQLVWSRRNIAPEALAAIEELMIADLGPNCVLERDGVVIHEGPKVEEKREKVEVGGYFPSNPAPPSELVECISKGTASPEVLATLTTASPSEAVRFSLDVLWETYQRTVQATEDLMGQSQRLLDRSMKQQEWFLNLLQKNSELELEIRALNAEEKVKEAERARARAEARDARPADDGPRISMQDIMAALRAFMDAARQAQTPPPRN</sequence>
<keyword evidence="3" id="KW-1185">Reference proteome</keyword>
<proteinExistence type="predicted"/>
<protein>
    <submittedName>
        <fullName evidence="2">Uncharacterized protein</fullName>
    </submittedName>
</protein>
<dbReference type="RefSeq" id="WP_143141384.1">
    <property type="nucleotide sequence ID" value="NZ_FOMX01000048.1"/>
</dbReference>
<dbReference type="EMBL" id="FOMX01000048">
    <property type="protein sequence ID" value="SFF33412.1"/>
    <property type="molecule type" value="Genomic_DNA"/>
</dbReference>
<feature type="coiled-coil region" evidence="1">
    <location>
        <begin position="169"/>
        <end position="205"/>
    </location>
</feature>
<gene>
    <name evidence="2" type="ORF">SAMN02745121_08216</name>
</gene>
<accession>A0A1I2HUG6</accession>
<dbReference type="AlphaFoldDB" id="A0A1I2HUG6"/>
<keyword evidence="1" id="KW-0175">Coiled coil</keyword>
<name>A0A1I2HUG6_9BACT</name>